<dbReference type="GO" id="GO:0140359">
    <property type="term" value="F:ABC-type transporter activity"/>
    <property type="evidence" value="ECO:0007669"/>
    <property type="project" value="InterPro"/>
</dbReference>
<dbReference type="PROSITE" id="PS51012">
    <property type="entry name" value="ABC_TM2"/>
    <property type="match status" value="1"/>
</dbReference>
<reference evidence="10" key="1">
    <citation type="submission" date="2014-09" db="EMBL/GenBank/DDBJ databases">
        <title>Sequence of the Streptomyces nodosus genome.</title>
        <authorList>
            <person name="Sweeney P."/>
            <person name="Stephens N."/>
            <person name="Murphy C."/>
            <person name="Caffrey P."/>
        </authorList>
    </citation>
    <scope>NUCLEOTIDE SEQUENCE [LARGE SCALE GENOMIC DNA]</scope>
    <source>
        <strain evidence="10">ATCC 14899</strain>
    </source>
</reference>
<dbReference type="Pfam" id="PF01061">
    <property type="entry name" value="ABC2_membrane"/>
    <property type="match status" value="1"/>
</dbReference>
<evidence type="ECO:0000313" key="8">
    <source>
        <dbReference type="EMBL" id="AJE43570.1"/>
    </source>
</evidence>
<evidence type="ECO:0000256" key="1">
    <source>
        <dbReference type="ARBA" id="ARBA00004141"/>
    </source>
</evidence>
<keyword evidence="10" id="KW-1185">Reference proteome</keyword>
<dbReference type="STRING" id="40318.SNOD_28770"/>
<keyword evidence="6" id="KW-0813">Transport</keyword>
<evidence type="ECO:0000313" key="9">
    <source>
        <dbReference type="EMBL" id="QEV42073.1"/>
    </source>
</evidence>
<dbReference type="InterPro" id="IPR051784">
    <property type="entry name" value="Nod_factor_ABC_transporter"/>
</dbReference>
<reference evidence="8 10" key="2">
    <citation type="journal article" date="2016" name="Appl. Microbiol. Biotechnol.">
        <title>Exploiting the genome sequence of Streptomyces nodosus for enhanced antibiotic production.</title>
        <authorList>
            <person name="Sweeney P."/>
            <person name="Murphy C.D."/>
            <person name="Caffrey P."/>
        </authorList>
    </citation>
    <scope>NUCLEOTIDE SEQUENCE [LARGE SCALE GENOMIC DNA]</scope>
    <source>
        <strain evidence="8 10">ATCC 14899</strain>
    </source>
</reference>
<feature type="transmembrane region" description="Helical" evidence="6">
    <location>
        <begin position="139"/>
        <end position="162"/>
    </location>
</feature>
<sequence>MSEFLSDSLALVGRHLRHLTRVPERLLSVTLMPVMYVIVFGFLFGSAMQVEGGNYREYIMAGIFAQVMLANLQTTAVGVVDDLRNGLVDRFRSLPMSRYAVLIGRTVSDLLLSSIAIVVMAAVGYLIGWRVHTGATHLLAAFGILLLLGLGAAWLGALLGLSLRNVEAVSAVMSMVMMPLTFLSSAFIPLSGLPGWLRAIAVWNPLSAVVGALRDLFGNPTSVGDTSFPSVHPIPVAVVLIVVMIALAMPLAARRYQTAAAR</sequence>
<dbReference type="PIRSF" id="PIRSF006648">
    <property type="entry name" value="DrrB"/>
    <property type="match status" value="1"/>
</dbReference>
<dbReference type="PRINTS" id="PR00164">
    <property type="entry name" value="ABC2TRNSPORT"/>
</dbReference>
<keyword evidence="5" id="KW-0046">Antibiotic resistance</keyword>
<dbReference type="InterPro" id="IPR047817">
    <property type="entry name" value="ABC2_TM_bact-type"/>
</dbReference>
<reference evidence="9 11" key="3">
    <citation type="submission" date="2017-09" db="EMBL/GenBank/DDBJ databases">
        <title>Streptomyces genome completion.</title>
        <authorList>
            <person name="Lee N."/>
            <person name="Cho B.-K."/>
        </authorList>
    </citation>
    <scope>NUCLEOTIDE SEQUENCE [LARGE SCALE GENOMIC DNA]</scope>
    <source>
        <strain evidence="9 11">ATCC 14899</strain>
    </source>
</reference>
<keyword evidence="6" id="KW-1003">Cell membrane</keyword>
<evidence type="ECO:0000256" key="3">
    <source>
        <dbReference type="ARBA" id="ARBA00022989"/>
    </source>
</evidence>
<proteinExistence type="inferred from homology"/>
<dbReference type="EMBL" id="CP009313">
    <property type="protein sequence ID" value="AJE43570.1"/>
    <property type="molecule type" value="Genomic_DNA"/>
</dbReference>
<comment type="similarity">
    <text evidence="6">Belongs to the ABC-2 integral membrane protein family.</text>
</comment>
<comment type="subcellular location">
    <subcellularLocation>
        <location evidence="6">Cell membrane</location>
        <topology evidence="6">Multi-pass membrane protein</topology>
    </subcellularLocation>
    <subcellularLocation>
        <location evidence="1">Membrane</location>
        <topology evidence="1">Multi-pass membrane protein</topology>
    </subcellularLocation>
</comment>
<dbReference type="InterPro" id="IPR013525">
    <property type="entry name" value="ABC2_TM"/>
</dbReference>
<dbReference type="GO" id="GO:0046677">
    <property type="term" value="P:response to antibiotic"/>
    <property type="evidence" value="ECO:0007669"/>
    <property type="project" value="UniProtKB-KW"/>
</dbReference>
<protein>
    <recommendedName>
        <fullName evidence="6">Transport permease protein</fullName>
    </recommendedName>
</protein>
<organism evidence="8 10">
    <name type="scientific">Streptomyces nodosus</name>
    <dbReference type="NCBI Taxonomy" id="40318"/>
    <lineage>
        <taxon>Bacteria</taxon>
        <taxon>Bacillati</taxon>
        <taxon>Actinomycetota</taxon>
        <taxon>Actinomycetes</taxon>
        <taxon>Kitasatosporales</taxon>
        <taxon>Streptomycetaceae</taxon>
        <taxon>Streptomyces</taxon>
    </lineage>
</organism>
<feature type="domain" description="ABC transmembrane type-2" evidence="7">
    <location>
        <begin position="24"/>
        <end position="259"/>
    </location>
</feature>
<name>A0A0B5DQK5_9ACTN</name>
<dbReference type="Proteomes" id="UP000325763">
    <property type="component" value="Chromosome"/>
</dbReference>
<dbReference type="AlphaFoldDB" id="A0A0B5DQK5"/>
<dbReference type="Proteomes" id="UP000031526">
    <property type="component" value="Chromosome"/>
</dbReference>
<evidence type="ECO:0000256" key="5">
    <source>
        <dbReference type="ARBA" id="ARBA00023251"/>
    </source>
</evidence>
<evidence type="ECO:0000256" key="2">
    <source>
        <dbReference type="ARBA" id="ARBA00022692"/>
    </source>
</evidence>
<evidence type="ECO:0000256" key="4">
    <source>
        <dbReference type="ARBA" id="ARBA00023136"/>
    </source>
</evidence>
<feature type="transmembrane region" description="Helical" evidence="6">
    <location>
        <begin position="168"/>
        <end position="188"/>
    </location>
</feature>
<accession>A0A0B5DQK5</accession>
<keyword evidence="4 6" id="KW-0472">Membrane</keyword>
<dbReference type="EMBL" id="CP023747">
    <property type="protein sequence ID" value="QEV42073.1"/>
    <property type="molecule type" value="Genomic_DNA"/>
</dbReference>
<dbReference type="InterPro" id="IPR000412">
    <property type="entry name" value="ABC_2_transport"/>
</dbReference>
<feature type="transmembrane region" description="Helical" evidence="6">
    <location>
        <begin position="26"/>
        <end position="46"/>
    </location>
</feature>
<feature type="transmembrane region" description="Helical" evidence="6">
    <location>
        <begin position="99"/>
        <end position="127"/>
    </location>
</feature>
<dbReference type="PANTHER" id="PTHR43229:SF2">
    <property type="entry name" value="NODULATION PROTEIN J"/>
    <property type="match status" value="1"/>
</dbReference>
<gene>
    <name evidence="9" type="ORF">CP978_29045</name>
    <name evidence="8" type="ORF">SNOD_28770</name>
</gene>
<dbReference type="GO" id="GO:0043190">
    <property type="term" value="C:ATP-binding cassette (ABC) transporter complex"/>
    <property type="evidence" value="ECO:0007669"/>
    <property type="project" value="InterPro"/>
</dbReference>
<dbReference type="OrthoDB" id="3370990at2"/>
<dbReference type="KEGG" id="snq:CP978_29045"/>
<keyword evidence="3 6" id="KW-1133">Transmembrane helix</keyword>
<feature type="transmembrane region" description="Helical" evidence="6">
    <location>
        <begin position="58"/>
        <end position="79"/>
    </location>
</feature>
<evidence type="ECO:0000259" key="7">
    <source>
        <dbReference type="PROSITE" id="PS51012"/>
    </source>
</evidence>
<evidence type="ECO:0000313" key="10">
    <source>
        <dbReference type="Proteomes" id="UP000031526"/>
    </source>
</evidence>
<dbReference type="RefSeq" id="WP_043445708.1">
    <property type="nucleotide sequence ID" value="NZ_CP009313.1"/>
</dbReference>
<evidence type="ECO:0000256" key="6">
    <source>
        <dbReference type="RuleBase" id="RU361157"/>
    </source>
</evidence>
<dbReference type="HOGENOM" id="CLU_039483_2_0_11"/>
<keyword evidence="2 6" id="KW-0812">Transmembrane</keyword>
<dbReference type="PANTHER" id="PTHR43229">
    <property type="entry name" value="NODULATION PROTEIN J"/>
    <property type="match status" value="1"/>
</dbReference>
<evidence type="ECO:0000313" key="11">
    <source>
        <dbReference type="Proteomes" id="UP000325763"/>
    </source>
</evidence>
<feature type="transmembrane region" description="Helical" evidence="6">
    <location>
        <begin position="234"/>
        <end position="253"/>
    </location>
</feature>